<reference evidence="1" key="1">
    <citation type="submission" date="2021-06" db="EMBL/GenBank/DDBJ databases">
        <authorList>
            <person name="Kallberg Y."/>
            <person name="Tangrot J."/>
            <person name="Rosling A."/>
        </authorList>
    </citation>
    <scope>NUCLEOTIDE SEQUENCE</scope>
    <source>
        <strain evidence="1">MA461A</strain>
    </source>
</reference>
<dbReference type="Proteomes" id="UP000789920">
    <property type="component" value="Unassembled WGS sequence"/>
</dbReference>
<gene>
    <name evidence="1" type="ORF">RPERSI_LOCUS29493</name>
</gene>
<name>A0ACA9SCH8_9GLOM</name>
<evidence type="ECO:0000313" key="1">
    <source>
        <dbReference type="EMBL" id="CAG8835284.1"/>
    </source>
</evidence>
<feature type="non-terminal residue" evidence="1">
    <location>
        <position position="107"/>
    </location>
</feature>
<organism evidence="1 2">
    <name type="scientific">Racocetra persica</name>
    <dbReference type="NCBI Taxonomy" id="160502"/>
    <lineage>
        <taxon>Eukaryota</taxon>
        <taxon>Fungi</taxon>
        <taxon>Fungi incertae sedis</taxon>
        <taxon>Mucoromycota</taxon>
        <taxon>Glomeromycotina</taxon>
        <taxon>Glomeromycetes</taxon>
        <taxon>Diversisporales</taxon>
        <taxon>Gigasporaceae</taxon>
        <taxon>Racocetra</taxon>
    </lineage>
</organism>
<evidence type="ECO:0000313" key="2">
    <source>
        <dbReference type="Proteomes" id="UP000789920"/>
    </source>
</evidence>
<sequence>SKNNPEDEGIIEIFIKEANEDMANPQIKTALETFIRNYRKARNISTGNLLNFLYQNNKRIRSRKQIPVQAASLQRRTKRLTKGKKRAFPGRQPLNELENADPQEMQA</sequence>
<comment type="caution">
    <text evidence="1">The sequence shown here is derived from an EMBL/GenBank/DDBJ whole genome shotgun (WGS) entry which is preliminary data.</text>
</comment>
<keyword evidence="2" id="KW-1185">Reference proteome</keyword>
<dbReference type="EMBL" id="CAJVQC010111499">
    <property type="protein sequence ID" value="CAG8835284.1"/>
    <property type="molecule type" value="Genomic_DNA"/>
</dbReference>
<proteinExistence type="predicted"/>
<protein>
    <submittedName>
        <fullName evidence="1">10176_t:CDS:1</fullName>
    </submittedName>
</protein>
<accession>A0ACA9SCH8</accession>
<feature type="non-terminal residue" evidence="1">
    <location>
        <position position="1"/>
    </location>
</feature>